<dbReference type="Proteomes" id="UP000772434">
    <property type="component" value="Unassembled WGS sequence"/>
</dbReference>
<gene>
    <name evidence="1" type="ORF">BDP27DRAFT_1427086</name>
</gene>
<proteinExistence type="predicted"/>
<organism evidence="1 2">
    <name type="scientific">Rhodocollybia butyracea</name>
    <dbReference type="NCBI Taxonomy" id="206335"/>
    <lineage>
        <taxon>Eukaryota</taxon>
        <taxon>Fungi</taxon>
        <taxon>Dikarya</taxon>
        <taxon>Basidiomycota</taxon>
        <taxon>Agaricomycotina</taxon>
        <taxon>Agaricomycetes</taxon>
        <taxon>Agaricomycetidae</taxon>
        <taxon>Agaricales</taxon>
        <taxon>Marasmiineae</taxon>
        <taxon>Omphalotaceae</taxon>
        <taxon>Rhodocollybia</taxon>
    </lineage>
</organism>
<evidence type="ECO:0000313" key="2">
    <source>
        <dbReference type="Proteomes" id="UP000772434"/>
    </source>
</evidence>
<sequence>MLLLITSLTSSSNAEKVEPIEDFRLFEMRVQARSFQRPGEIDVNSSLNTVSVRGDIARLLNKEVLTLVPSKEVIDVMKELTLYDKHSKSVSDRRRCFEVCRIDLTARTRRAEKKIPLFAFDSSGNVQQFDYPYSDIPPFTLDCYPLHTVMHSCYALPRQCESEARAIDECHSDIFILAHRWRFPYPETGSFTLPPEVAAQKAADRASVQAAYGLLGR</sequence>
<reference evidence="1" key="1">
    <citation type="submission" date="2020-11" db="EMBL/GenBank/DDBJ databases">
        <authorList>
            <consortium name="DOE Joint Genome Institute"/>
            <person name="Ahrendt S."/>
            <person name="Riley R."/>
            <person name="Andreopoulos W."/>
            <person name="Labutti K."/>
            <person name="Pangilinan J."/>
            <person name="Ruiz-Duenas F.J."/>
            <person name="Barrasa J.M."/>
            <person name="Sanchez-Garcia M."/>
            <person name="Camarero S."/>
            <person name="Miyauchi S."/>
            <person name="Serrano A."/>
            <person name="Linde D."/>
            <person name="Babiker R."/>
            <person name="Drula E."/>
            <person name="Ayuso-Fernandez I."/>
            <person name="Pacheco R."/>
            <person name="Padilla G."/>
            <person name="Ferreira P."/>
            <person name="Barriuso J."/>
            <person name="Kellner H."/>
            <person name="Castanera R."/>
            <person name="Alfaro M."/>
            <person name="Ramirez L."/>
            <person name="Pisabarro A.G."/>
            <person name="Kuo A."/>
            <person name="Tritt A."/>
            <person name="Lipzen A."/>
            <person name="He G."/>
            <person name="Yan M."/>
            <person name="Ng V."/>
            <person name="Cullen D."/>
            <person name="Martin F."/>
            <person name="Rosso M.-N."/>
            <person name="Henrissat B."/>
            <person name="Hibbett D."/>
            <person name="Martinez A.T."/>
            <person name="Grigoriev I.V."/>
        </authorList>
    </citation>
    <scope>NUCLEOTIDE SEQUENCE</scope>
    <source>
        <strain evidence="1">AH 40177</strain>
    </source>
</reference>
<evidence type="ECO:0000313" key="1">
    <source>
        <dbReference type="EMBL" id="KAF9063199.1"/>
    </source>
</evidence>
<protein>
    <submittedName>
        <fullName evidence="1">Uncharacterized protein</fullName>
    </submittedName>
</protein>
<keyword evidence="2" id="KW-1185">Reference proteome</keyword>
<dbReference type="OrthoDB" id="2847478at2759"/>
<name>A0A9P5U293_9AGAR</name>
<dbReference type="EMBL" id="JADNRY010000151">
    <property type="protein sequence ID" value="KAF9063199.1"/>
    <property type="molecule type" value="Genomic_DNA"/>
</dbReference>
<comment type="caution">
    <text evidence="1">The sequence shown here is derived from an EMBL/GenBank/DDBJ whole genome shotgun (WGS) entry which is preliminary data.</text>
</comment>
<accession>A0A9P5U293</accession>
<dbReference type="AlphaFoldDB" id="A0A9P5U293"/>